<dbReference type="InterPro" id="IPR036291">
    <property type="entry name" value="NAD(P)-bd_dom_sf"/>
</dbReference>
<reference evidence="1 2" key="1">
    <citation type="submission" date="2020-03" db="EMBL/GenBank/DDBJ databases">
        <title>Soil Listeria distribution.</title>
        <authorList>
            <person name="Liao J."/>
            <person name="Wiedmann M."/>
        </authorList>
    </citation>
    <scope>NUCLEOTIDE SEQUENCE [LARGE SCALE GENOMIC DNA]</scope>
    <source>
        <strain evidence="1 2">FSL L7-1507</strain>
    </source>
</reference>
<protein>
    <recommendedName>
        <fullName evidence="3">Quinate/shikimate 5-dehydrogenase/glutamyl-tRNA reductase domain-containing protein</fullName>
    </recommendedName>
</protein>
<dbReference type="EMBL" id="JAARRM010000006">
    <property type="protein sequence ID" value="MBC1522316.1"/>
    <property type="molecule type" value="Genomic_DNA"/>
</dbReference>
<dbReference type="Proteomes" id="UP000559885">
    <property type="component" value="Unassembled WGS sequence"/>
</dbReference>
<evidence type="ECO:0008006" key="3">
    <source>
        <dbReference type="Google" id="ProtNLM"/>
    </source>
</evidence>
<dbReference type="RefSeq" id="WP_185374796.1">
    <property type="nucleotide sequence ID" value="NZ_JAARRM010000006.1"/>
</dbReference>
<comment type="caution">
    <text evidence="1">The sequence shown here is derived from an EMBL/GenBank/DDBJ whole genome shotgun (WGS) entry which is preliminary data.</text>
</comment>
<name>A0A841ZPC8_9LIST</name>
<dbReference type="Gene3D" id="3.40.50.720">
    <property type="entry name" value="NAD(P)-binding Rossmann-like Domain"/>
    <property type="match status" value="1"/>
</dbReference>
<organism evidence="1 2">
    <name type="scientific">Listeria aquatica</name>
    <dbReference type="NCBI Taxonomy" id="1494960"/>
    <lineage>
        <taxon>Bacteria</taxon>
        <taxon>Bacillati</taxon>
        <taxon>Bacillota</taxon>
        <taxon>Bacilli</taxon>
        <taxon>Bacillales</taxon>
        <taxon>Listeriaceae</taxon>
        <taxon>Listeria</taxon>
    </lineage>
</organism>
<dbReference type="AlphaFoldDB" id="A0A841ZPC8"/>
<dbReference type="SUPFAM" id="SSF51735">
    <property type="entry name" value="NAD(P)-binding Rossmann-fold domains"/>
    <property type="match status" value="1"/>
</dbReference>
<accession>A0A841ZPC8</accession>
<evidence type="ECO:0000313" key="1">
    <source>
        <dbReference type="EMBL" id="MBC1522316.1"/>
    </source>
</evidence>
<evidence type="ECO:0000313" key="2">
    <source>
        <dbReference type="Proteomes" id="UP000559885"/>
    </source>
</evidence>
<sequence length="298" mass="33130">MKNYQFAMFTNTANKRNKDQILPDRLTPFGRILNIQIASSFFAQQVFKQVDGVIPHLLVDIERKQPVELYQIAWTSCSQSEVHPFKANDVTVNATINTLMIYFSNQLDNLSATVYGTGNLAIKIALKLAELGVNTYVAGRNLVKVEQLVNALNLILPAHVPQSIKVFQETKRQASDVFISAISAKQQLDSNWLDYLKEEAFIMDVGIDNFSEAFIENAIKRGCTLQRIDIQASMGTEIANIETSNFYANKIRGIRYFNGETAVAGGIIGKRGDIVLNKITEPFTIIGLSNGTGGLEPY</sequence>
<gene>
    <name evidence="1" type="ORF">HB912_11730</name>
</gene>
<proteinExistence type="predicted"/>